<proteinExistence type="inferred from homology"/>
<evidence type="ECO:0000259" key="8">
    <source>
        <dbReference type="Pfam" id="PF01555"/>
    </source>
</evidence>
<gene>
    <name evidence="9" type="ORF">C8J29_11037</name>
</gene>
<evidence type="ECO:0000256" key="7">
    <source>
        <dbReference type="SAM" id="MobiDB-lite"/>
    </source>
</evidence>
<comment type="catalytic activity">
    <reaction evidence="6">
        <text>a 2'-deoxyadenosine in DNA + S-adenosyl-L-methionine = an N(6)-methyl-2'-deoxyadenosine in DNA + S-adenosyl-L-homocysteine + H(+)</text>
        <dbReference type="Rhea" id="RHEA:15197"/>
        <dbReference type="Rhea" id="RHEA-COMP:12418"/>
        <dbReference type="Rhea" id="RHEA-COMP:12419"/>
        <dbReference type="ChEBI" id="CHEBI:15378"/>
        <dbReference type="ChEBI" id="CHEBI:57856"/>
        <dbReference type="ChEBI" id="CHEBI:59789"/>
        <dbReference type="ChEBI" id="CHEBI:90615"/>
        <dbReference type="ChEBI" id="CHEBI:90616"/>
        <dbReference type="EC" id="2.1.1.72"/>
    </reaction>
</comment>
<evidence type="ECO:0000256" key="5">
    <source>
        <dbReference type="ARBA" id="ARBA00022691"/>
    </source>
</evidence>
<comment type="caution">
    <text evidence="9">The sequence shown here is derived from an EMBL/GenBank/DDBJ whole genome shotgun (WGS) entry which is preliminary data.</text>
</comment>
<organism evidence="9 10">
    <name type="scientific">Cereibacter johrii</name>
    <dbReference type="NCBI Taxonomy" id="445629"/>
    <lineage>
        <taxon>Bacteria</taxon>
        <taxon>Pseudomonadati</taxon>
        <taxon>Pseudomonadota</taxon>
        <taxon>Alphaproteobacteria</taxon>
        <taxon>Rhodobacterales</taxon>
        <taxon>Paracoccaceae</taxon>
        <taxon>Cereibacter</taxon>
    </lineage>
</organism>
<sequence>MSDSLRDLVLSLIPEDGSTIGNRALIARLRENLPDLTDEDYHEVRDQMIAEGVLTKGRGQGGSVARANGDAPKAQQPAKPKAAPIASSAGSGAYAHADQAVLRPDVGVEAQFSHRKPPKTYRYDSSLAPELAWDENGERPFAEWLLNLVADAAEKGEATVFAQPQVWKGTEERFTSLSQCAARLRSLTKPFLNWAGKAERQQISVPTLPLFVHERHSTSAILETLKSHKARGQTLDLFGDLDLDIADRLDAYEHKGPWTNRLILGDSLQVMNSLLVYEGLGGQVQMIYFDPPYGVKFGSNFQPFVRDKTVKDNHGKDEHMIREPEMVKAYRDTWELGLHSYMTFIRDRMLLAKELLSESGSVFVQISDDNLHHVREILDEVFGPENYAGQIAFFKTSSQSTDSIPSVCDYLVVYAKDIERQAFTALSRPKKPGDVGAKQYTSIFSPDLSDMRKMTEKEISGEDPIPTGWKIGRLGPITSQGYQEGRSKPYNFKGIEVPCARNRHWSYDPEPGKEMDKLAEKGRLWWSGTNLSTILLLEDNPLTYLDNIWMDTGTGSFTEDQMYVVQTAEKVITRCLHMTTEPGDLVLDITCGSGTSALVAERWGRRWITVDTSRVPIALARQRLLTTAFPWYRLKEPSKGPAGGFVYERKQNRKGDETGGLVPRITLKKVANDEDPKMEVLVDRPEVNDKITRVCGPFTVEATIQAAMSMEDDTDGTSAQPQSSSPRAYLDRMTEVLRQSKSLSLPGNVTLQLDNVRPLADREYLHAEAVAKNGSEKTIAIAFGPEDGAIGSDYVFNAAMEAMQQGFSQLFLFGFAIQAKARELLEKMKIPTAYIAVTPDVVMSDLLKTSKNSEIFSITGLPDVRLKKAGQRADGTPLYRVELRGLDIFMPHLMDTDHIDAENLPCWMLDTNHNGMAFYASQVFFPKTSAWDNLQKSLKGQFEDSVWSHLAGTVSEPFALGDKKRIAVKVIDERGNELMATRGEEDAV</sequence>
<keyword evidence="10" id="KW-1185">Reference proteome</keyword>
<evidence type="ECO:0000256" key="4">
    <source>
        <dbReference type="ARBA" id="ARBA00022679"/>
    </source>
</evidence>
<dbReference type="InterPro" id="IPR002052">
    <property type="entry name" value="DNA_methylase_N6_adenine_CS"/>
</dbReference>
<dbReference type="EMBL" id="PZZW01000010">
    <property type="protein sequence ID" value="PTM75817.1"/>
    <property type="molecule type" value="Genomic_DNA"/>
</dbReference>
<feature type="domain" description="DNA methylase N-4/N-6" evidence="8">
    <location>
        <begin position="284"/>
        <end position="614"/>
    </location>
</feature>
<evidence type="ECO:0000256" key="1">
    <source>
        <dbReference type="ARBA" id="ARBA00006594"/>
    </source>
</evidence>
<dbReference type="Gene3D" id="3.40.50.150">
    <property type="entry name" value="Vaccinia Virus protein VP39"/>
    <property type="match status" value="1"/>
</dbReference>
<reference evidence="9 10" key="1">
    <citation type="submission" date="2018-04" db="EMBL/GenBank/DDBJ databases">
        <title>Genomic Encyclopedia of Type Strains, Phase III (KMG-III): the genomes of soil and plant-associated and newly described type strains.</title>
        <authorList>
            <person name="Whitman W."/>
        </authorList>
    </citation>
    <scope>NUCLEOTIDE SEQUENCE [LARGE SCALE GENOMIC DNA]</scope>
    <source>
        <strain evidence="9 10">JA192</strain>
    </source>
</reference>
<dbReference type="SUPFAM" id="SSF53335">
    <property type="entry name" value="S-adenosyl-L-methionine-dependent methyltransferases"/>
    <property type="match status" value="1"/>
</dbReference>
<dbReference type="Proteomes" id="UP000240800">
    <property type="component" value="Unassembled WGS sequence"/>
</dbReference>
<dbReference type="RefSeq" id="WP_084295810.1">
    <property type="nucleotide sequence ID" value="NZ_MABH01000136.1"/>
</dbReference>
<evidence type="ECO:0000256" key="6">
    <source>
        <dbReference type="ARBA" id="ARBA00047942"/>
    </source>
</evidence>
<feature type="region of interest" description="Disordered" evidence="7">
    <location>
        <begin position="53"/>
        <end position="90"/>
    </location>
</feature>
<keyword evidence="3" id="KW-0489">Methyltransferase</keyword>
<evidence type="ECO:0000256" key="3">
    <source>
        <dbReference type="ARBA" id="ARBA00022603"/>
    </source>
</evidence>
<keyword evidence="5" id="KW-0949">S-adenosyl-L-methionine</keyword>
<dbReference type="InterPro" id="IPR002941">
    <property type="entry name" value="DNA_methylase_N4/N6"/>
</dbReference>
<evidence type="ECO:0000313" key="9">
    <source>
        <dbReference type="EMBL" id="PTM75817.1"/>
    </source>
</evidence>
<evidence type="ECO:0000313" key="10">
    <source>
        <dbReference type="Proteomes" id="UP000240800"/>
    </source>
</evidence>
<dbReference type="PROSITE" id="PS00092">
    <property type="entry name" value="N6_MTASE"/>
    <property type="match status" value="1"/>
</dbReference>
<dbReference type="EC" id="2.1.1.72" evidence="2"/>
<dbReference type="InterPro" id="IPR029063">
    <property type="entry name" value="SAM-dependent_MTases_sf"/>
</dbReference>
<evidence type="ECO:0000256" key="2">
    <source>
        <dbReference type="ARBA" id="ARBA00011900"/>
    </source>
</evidence>
<feature type="compositionally biased region" description="Low complexity" evidence="7">
    <location>
        <begin position="71"/>
        <end position="90"/>
    </location>
</feature>
<name>A0ABX5J2K5_9RHOB</name>
<dbReference type="InterPro" id="IPR002295">
    <property type="entry name" value="N4/N6-MTase_EcoPI_Mod-like"/>
</dbReference>
<dbReference type="Pfam" id="PF01555">
    <property type="entry name" value="N6_N4_Mtase"/>
    <property type="match status" value="1"/>
</dbReference>
<keyword evidence="4" id="KW-0808">Transferase</keyword>
<protein>
    <recommendedName>
        <fullName evidence="2">site-specific DNA-methyltransferase (adenine-specific)</fullName>
        <ecNumber evidence="2">2.1.1.72</ecNumber>
    </recommendedName>
</protein>
<accession>A0ABX5J2K5</accession>
<comment type="similarity">
    <text evidence="1">Belongs to the N(4)/N(6)-methyltransferase family.</text>
</comment>
<dbReference type="PRINTS" id="PR00506">
    <property type="entry name" value="D21N6MTFRASE"/>
</dbReference>